<dbReference type="EMBL" id="ABCB02000018">
    <property type="protein sequence ID" value="EDO61604.1"/>
    <property type="molecule type" value="Genomic_DNA"/>
</dbReference>
<dbReference type="eggNOG" id="ENOG502Z922">
    <property type="taxonomic scope" value="Bacteria"/>
</dbReference>
<organism evidence="1 2">
    <name type="scientific">[Clostridium] leptum DSM 753</name>
    <dbReference type="NCBI Taxonomy" id="428125"/>
    <lineage>
        <taxon>Bacteria</taxon>
        <taxon>Bacillati</taxon>
        <taxon>Bacillota</taxon>
        <taxon>Clostridia</taxon>
        <taxon>Eubacteriales</taxon>
        <taxon>Oscillospiraceae</taxon>
        <taxon>Oscillospiraceae incertae sedis</taxon>
    </lineage>
</organism>
<dbReference type="AlphaFoldDB" id="A7VTV8"/>
<proteinExistence type="predicted"/>
<dbReference type="HOGENOM" id="CLU_945890_0_0_9"/>
<gene>
    <name evidence="1" type="ORF">CLOLEP_02001</name>
</gene>
<reference evidence="1 2" key="2">
    <citation type="submission" date="2007-08" db="EMBL/GenBank/DDBJ databases">
        <authorList>
            <person name="Fulton L."/>
            <person name="Clifton S."/>
            <person name="Fulton B."/>
            <person name="Xu J."/>
            <person name="Minx P."/>
            <person name="Pepin K.H."/>
            <person name="Johnson M."/>
            <person name="Thiruvilangam P."/>
            <person name="Bhonagiri V."/>
            <person name="Nash W.E."/>
            <person name="Wang C."/>
            <person name="Mardis E.R."/>
            <person name="Wilson R.K."/>
        </authorList>
    </citation>
    <scope>NUCLEOTIDE SEQUENCE [LARGE SCALE GENOMIC DNA]</scope>
    <source>
        <strain evidence="1 2">DSM 753</strain>
    </source>
</reference>
<dbReference type="OrthoDB" id="1837370at2"/>
<reference evidence="1 2" key="1">
    <citation type="submission" date="2007-08" db="EMBL/GenBank/DDBJ databases">
        <title>Draft genome sequence of Clostridium leptum (DSM 753).</title>
        <authorList>
            <person name="Sudarsanam P."/>
            <person name="Ley R."/>
            <person name="Guruge J."/>
            <person name="Turnbaugh P.J."/>
            <person name="Mahowald M."/>
            <person name="Liep D."/>
            <person name="Gordon J."/>
        </authorList>
    </citation>
    <scope>NUCLEOTIDE SEQUENCE [LARGE SCALE GENOMIC DNA]</scope>
    <source>
        <strain evidence="1 2">DSM 753</strain>
    </source>
</reference>
<dbReference type="Proteomes" id="UP000003490">
    <property type="component" value="Unassembled WGS sequence"/>
</dbReference>
<name>A7VTV8_9FIRM</name>
<protein>
    <submittedName>
        <fullName evidence="1">Uncharacterized protein</fullName>
    </submittedName>
</protein>
<sequence>MMEGKPDGCLVSPSEFIVVGGFMLRPYRKAWENTVSDYDYQTNSESTPGRELLSLLLDINDWLGAAPKVYRSLQGRTLYLSYPNAVFPVDDFFDCFGGSMADVSRTWPVCGFGVADNQETVCLTAGQDGDALKLVQHSLSGKSAEVLTSLCLQLDGTTKETAERLGRLLTGMKWQIGIAALNWEDEDFLKEQKLAVTGASRGRFCYGGLETQAAAGDCLYSLDFPKKLALWLSFLKDGFQPIEFEWLADSIGENTLLNRLEWELSLEEAMDQLGFRTLNREKSFELFDGKGNKLYYGADCRSAAERSLVKLLFPLNYQ</sequence>
<evidence type="ECO:0000313" key="1">
    <source>
        <dbReference type="EMBL" id="EDO61604.1"/>
    </source>
</evidence>
<evidence type="ECO:0000313" key="2">
    <source>
        <dbReference type="Proteomes" id="UP000003490"/>
    </source>
</evidence>
<accession>A7VTV8</accession>
<comment type="caution">
    <text evidence="1">The sequence shown here is derived from an EMBL/GenBank/DDBJ whole genome shotgun (WGS) entry which is preliminary data.</text>
</comment>